<evidence type="ECO:0000313" key="12">
    <source>
        <dbReference type="Proteomes" id="UP000324222"/>
    </source>
</evidence>
<dbReference type="InterPro" id="IPR036420">
    <property type="entry name" value="BRCT_dom_sf"/>
</dbReference>
<dbReference type="EMBL" id="VSRR010001380">
    <property type="protein sequence ID" value="MPC24829.1"/>
    <property type="molecule type" value="Genomic_DNA"/>
</dbReference>
<dbReference type="OrthoDB" id="6380719at2759"/>
<keyword evidence="7" id="KW-0206">Cytoskeleton</keyword>
<comment type="subcellular location">
    <subcellularLocation>
        <location evidence="2">Cytoplasm</location>
        <location evidence="2">Cytoskeleton</location>
        <location evidence="2">Microtubule organizing center</location>
        <location evidence="2">Centrosome</location>
    </subcellularLocation>
    <subcellularLocation>
        <location evidence="1">Nucleus</location>
    </subcellularLocation>
</comment>
<keyword evidence="9" id="KW-0472">Membrane</keyword>
<dbReference type="SUPFAM" id="SSF52113">
    <property type="entry name" value="BRCT domain"/>
    <property type="match status" value="1"/>
</dbReference>
<dbReference type="GO" id="GO:2000781">
    <property type="term" value="P:positive regulation of double-strand break repair"/>
    <property type="evidence" value="ECO:0007669"/>
    <property type="project" value="InterPro"/>
</dbReference>
<feature type="domain" description="BRCT" evidence="10">
    <location>
        <begin position="57"/>
        <end position="137"/>
    </location>
</feature>
<dbReference type="AlphaFoldDB" id="A0A5B7DUV0"/>
<dbReference type="GO" id="GO:1990166">
    <property type="term" value="P:protein localization to site of double-strand break"/>
    <property type="evidence" value="ECO:0007669"/>
    <property type="project" value="TreeGrafter"/>
</dbReference>
<evidence type="ECO:0000256" key="9">
    <source>
        <dbReference type="SAM" id="Phobius"/>
    </source>
</evidence>
<keyword evidence="8" id="KW-0539">Nucleus</keyword>
<dbReference type="GO" id="GO:0035861">
    <property type="term" value="C:site of double-strand break"/>
    <property type="evidence" value="ECO:0007669"/>
    <property type="project" value="TreeGrafter"/>
</dbReference>
<evidence type="ECO:0000259" key="10">
    <source>
        <dbReference type="SMART" id="SM00292"/>
    </source>
</evidence>
<dbReference type="FunFam" id="3.40.50.10190:FF:000018">
    <property type="entry name" value="DNA topoisomerase 2-binding protein 1"/>
    <property type="match status" value="1"/>
</dbReference>
<dbReference type="InterPro" id="IPR042479">
    <property type="entry name" value="Slf1"/>
</dbReference>
<dbReference type="InterPro" id="IPR057595">
    <property type="entry name" value="TopB1_SLF1_BRCT"/>
</dbReference>
<proteinExistence type="predicted"/>
<feature type="domain" description="BRCT" evidence="10">
    <location>
        <begin position="166"/>
        <end position="243"/>
    </location>
</feature>
<dbReference type="GO" id="GO:0005634">
    <property type="term" value="C:nucleus"/>
    <property type="evidence" value="ECO:0007669"/>
    <property type="project" value="UniProtKB-SubCell"/>
</dbReference>
<dbReference type="SMART" id="SM00292">
    <property type="entry name" value="BRCT"/>
    <property type="match status" value="2"/>
</dbReference>
<protein>
    <submittedName>
        <fullName evidence="11">SMC5-SMC6 complex localization factor protein 1</fullName>
    </submittedName>
</protein>
<dbReference type="GO" id="GO:0006281">
    <property type="term" value="P:DNA repair"/>
    <property type="evidence" value="ECO:0007669"/>
    <property type="project" value="UniProtKB-KW"/>
</dbReference>
<feature type="transmembrane region" description="Helical" evidence="9">
    <location>
        <begin position="256"/>
        <end position="278"/>
    </location>
</feature>
<evidence type="ECO:0000256" key="8">
    <source>
        <dbReference type="ARBA" id="ARBA00023242"/>
    </source>
</evidence>
<name>A0A5B7DUV0_PORTR</name>
<evidence type="ECO:0000256" key="6">
    <source>
        <dbReference type="ARBA" id="ARBA00023204"/>
    </source>
</evidence>
<organism evidence="11 12">
    <name type="scientific">Portunus trituberculatus</name>
    <name type="common">Swimming crab</name>
    <name type="synonym">Neptunus trituberculatus</name>
    <dbReference type="NCBI Taxonomy" id="210409"/>
    <lineage>
        <taxon>Eukaryota</taxon>
        <taxon>Metazoa</taxon>
        <taxon>Ecdysozoa</taxon>
        <taxon>Arthropoda</taxon>
        <taxon>Crustacea</taxon>
        <taxon>Multicrustacea</taxon>
        <taxon>Malacostraca</taxon>
        <taxon>Eumalacostraca</taxon>
        <taxon>Eucarida</taxon>
        <taxon>Decapoda</taxon>
        <taxon>Pleocyemata</taxon>
        <taxon>Brachyura</taxon>
        <taxon>Eubrachyura</taxon>
        <taxon>Portunoidea</taxon>
        <taxon>Portunidae</taxon>
        <taxon>Portuninae</taxon>
        <taxon>Portunus</taxon>
    </lineage>
</organism>
<evidence type="ECO:0000256" key="3">
    <source>
        <dbReference type="ARBA" id="ARBA00022490"/>
    </source>
</evidence>
<dbReference type="CDD" id="cd17738">
    <property type="entry name" value="BRCT_TopBP1_rpt7"/>
    <property type="match status" value="1"/>
</dbReference>
<evidence type="ECO:0000256" key="4">
    <source>
        <dbReference type="ARBA" id="ARBA00022737"/>
    </source>
</evidence>
<keyword evidence="4" id="KW-0677">Repeat</keyword>
<accession>A0A5B7DUV0</accession>
<keyword evidence="12" id="KW-1185">Reference proteome</keyword>
<reference evidence="11 12" key="1">
    <citation type="submission" date="2019-05" db="EMBL/GenBank/DDBJ databases">
        <title>Another draft genome of Portunus trituberculatus and its Hox gene families provides insights of decapod evolution.</title>
        <authorList>
            <person name="Jeong J.-H."/>
            <person name="Song I."/>
            <person name="Kim S."/>
            <person name="Choi T."/>
            <person name="Kim D."/>
            <person name="Ryu S."/>
            <person name="Kim W."/>
        </authorList>
    </citation>
    <scope>NUCLEOTIDE SEQUENCE [LARGE SCALE GENOMIC DNA]</scope>
    <source>
        <tissue evidence="11">Muscle</tissue>
    </source>
</reference>
<sequence>MKPRYWSTSCEGSRESRKAGRTLHQDSAFIPLACGLYIAQLTIEWKPKMAANLHFQLNQGTRRFLFSGISSDFESSLCQKIERLQGRVVFPTTNMFSSLCTHVVAQEFSPTEKVLGALAGGKWLLTVNYITDSFEKGYWLHEEDYEYTTFNKVPAYHRCNRELKNKGLYEGWKVLVVMDSSKTTRTFKRILAAGGAEIASKEDTTDVDFVITTKDVVKYAQTLVSCFVPLVDVTYIKETILFATAYNTTSILPGSVAVVMVVVVAAMCSGWCVCGLACTMSGRRV</sequence>
<comment type="caution">
    <text evidence="11">The sequence shown here is derived from an EMBL/GenBank/DDBJ whole genome shotgun (WGS) entry which is preliminary data.</text>
</comment>
<evidence type="ECO:0000256" key="5">
    <source>
        <dbReference type="ARBA" id="ARBA00022763"/>
    </source>
</evidence>
<keyword evidence="3" id="KW-0963">Cytoplasm</keyword>
<dbReference type="Pfam" id="PF00533">
    <property type="entry name" value="BRCT"/>
    <property type="match status" value="1"/>
</dbReference>
<keyword evidence="5" id="KW-0227">DNA damage</keyword>
<dbReference type="Gene3D" id="3.40.50.10190">
    <property type="entry name" value="BRCT domain"/>
    <property type="match status" value="2"/>
</dbReference>
<keyword evidence="6" id="KW-0234">DNA repair</keyword>
<dbReference type="PANTHER" id="PTHR46677">
    <property type="entry name" value="SMC5-SMC6 COMPLEX LOCALIZATION FACTOR PROTEIN 1"/>
    <property type="match status" value="1"/>
</dbReference>
<dbReference type="Proteomes" id="UP000324222">
    <property type="component" value="Unassembled WGS sequence"/>
</dbReference>
<keyword evidence="9" id="KW-0812">Transmembrane</keyword>
<keyword evidence="9" id="KW-1133">Transmembrane helix</keyword>
<dbReference type="Pfam" id="PF23294">
    <property type="entry name" value="BRCT_TopB1_SLF1"/>
    <property type="match status" value="1"/>
</dbReference>
<evidence type="ECO:0000256" key="2">
    <source>
        <dbReference type="ARBA" id="ARBA00004300"/>
    </source>
</evidence>
<dbReference type="PANTHER" id="PTHR46677:SF1">
    <property type="entry name" value="SMC5-SMC6 COMPLEX LOCALIZATION FACTOR PROTEIN 1"/>
    <property type="match status" value="1"/>
</dbReference>
<evidence type="ECO:0000313" key="11">
    <source>
        <dbReference type="EMBL" id="MPC24829.1"/>
    </source>
</evidence>
<dbReference type="InterPro" id="IPR001357">
    <property type="entry name" value="BRCT_dom"/>
</dbReference>
<gene>
    <name evidence="11" type="primary">SLF1</name>
    <name evidence="11" type="ORF">E2C01_017924</name>
</gene>
<dbReference type="GO" id="GO:0005813">
    <property type="term" value="C:centrosome"/>
    <property type="evidence" value="ECO:0007669"/>
    <property type="project" value="UniProtKB-SubCell"/>
</dbReference>
<evidence type="ECO:0000256" key="7">
    <source>
        <dbReference type="ARBA" id="ARBA00023212"/>
    </source>
</evidence>
<evidence type="ECO:0000256" key="1">
    <source>
        <dbReference type="ARBA" id="ARBA00004123"/>
    </source>
</evidence>